<feature type="chain" id="PRO_5006936432" evidence="1">
    <location>
        <begin position="24"/>
        <end position="121"/>
    </location>
</feature>
<dbReference type="OrthoDB" id="7868330at2"/>
<dbReference type="EMBL" id="LPXO01000003">
    <property type="protein sequence ID" value="KUF11377.1"/>
    <property type="molecule type" value="Genomic_DNA"/>
</dbReference>
<dbReference type="AlphaFoldDB" id="A0A0W7WLG3"/>
<proteinExistence type="predicted"/>
<gene>
    <name evidence="2" type="ORF">AVJ23_06320</name>
</gene>
<evidence type="ECO:0000256" key="1">
    <source>
        <dbReference type="SAM" id="SignalP"/>
    </source>
</evidence>
<feature type="signal peptide" evidence="1">
    <location>
        <begin position="1"/>
        <end position="23"/>
    </location>
</feature>
<accession>A0A0W7WLG3</accession>
<organism evidence="2 3">
    <name type="scientific">Pseudoponticoccus marisrubri</name>
    <dbReference type="NCBI Taxonomy" id="1685382"/>
    <lineage>
        <taxon>Bacteria</taxon>
        <taxon>Pseudomonadati</taxon>
        <taxon>Pseudomonadota</taxon>
        <taxon>Alphaproteobacteria</taxon>
        <taxon>Rhodobacterales</taxon>
        <taxon>Roseobacteraceae</taxon>
        <taxon>Pseudoponticoccus</taxon>
    </lineage>
</organism>
<comment type="caution">
    <text evidence="2">The sequence shown here is derived from an EMBL/GenBank/DDBJ whole genome shotgun (WGS) entry which is preliminary data.</text>
</comment>
<name>A0A0W7WLG3_9RHOB</name>
<evidence type="ECO:0000313" key="2">
    <source>
        <dbReference type="EMBL" id="KUF11377.1"/>
    </source>
</evidence>
<protein>
    <submittedName>
        <fullName evidence="2">Uncharacterized protein</fullName>
    </submittedName>
</protein>
<evidence type="ECO:0000313" key="3">
    <source>
        <dbReference type="Proteomes" id="UP000054396"/>
    </source>
</evidence>
<dbReference type="RefSeq" id="WP_058861322.1">
    <property type="nucleotide sequence ID" value="NZ_LPXO01000003.1"/>
</dbReference>
<dbReference type="Proteomes" id="UP000054396">
    <property type="component" value="Unassembled WGS sequence"/>
</dbReference>
<sequence>MTRFAKTALTALALIAGASAAMATQGDKITALGYGHTQQHAKLVTVDTWQKAAQDSYGYADWNTAYIGHMECFEKSYQAPSQQFSTLSREIIRTGGDSNAPWSCIVSGYQEVRQGNTSYKY</sequence>
<keyword evidence="3" id="KW-1185">Reference proteome</keyword>
<keyword evidence="1" id="KW-0732">Signal</keyword>
<reference evidence="2 3" key="1">
    <citation type="submission" date="2015-12" db="EMBL/GenBank/DDBJ databases">
        <authorList>
            <person name="Shamseldin A."/>
            <person name="Moawad H."/>
            <person name="Abd El-Rahim W.M."/>
            <person name="Sadowsky M.J."/>
        </authorList>
    </citation>
    <scope>NUCLEOTIDE SEQUENCE [LARGE SCALE GENOMIC DNA]</scope>
    <source>
        <strain evidence="2 3">SJ5A-1</strain>
    </source>
</reference>